<dbReference type="GO" id="GO:0004540">
    <property type="term" value="F:RNA nuclease activity"/>
    <property type="evidence" value="ECO:0007669"/>
    <property type="project" value="InterPro"/>
</dbReference>
<dbReference type="EMBL" id="MHSK01000030">
    <property type="protein sequence ID" value="OHA41606.1"/>
    <property type="molecule type" value="Genomic_DNA"/>
</dbReference>
<name>A0A1G2NZT7_9BACT</name>
<dbReference type="PANTHER" id="PTHR33397">
    <property type="entry name" value="UPF0331 PROTEIN YUTE"/>
    <property type="match status" value="1"/>
</dbReference>
<dbReference type="GO" id="GO:0016787">
    <property type="term" value="F:hydrolase activity"/>
    <property type="evidence" value="ECO:0007669"/>
    <property type="project" value="UniProtKB-KW"/>
</dbReference>
<dbReference type="NCBIfam" id="NF047751">
    <property type="entry name" value="HepT_toxin"/>
    <property type="match status" value="1"/>
</dbReference>
<dbReference type="Pfam" id="PF01934">
    <property type="entry name" value="HepT-like"/>
    <property type="match status" value="1"/>
</dbReference>
<dbReference type="InterPro" id="IPR052379">
    <property type="entry name" value="Type_VII_TA_RNase"/>
</dbReference>
<dbReference type="GO" id="GO:0110001">
    <property type="term" value="C:toxin-antitoxin complex"/>
    <property type="evidence" value="ECO:0007669"/>
    <property type="project" value="InterPro"/>
</dbReference>
<evidence type="ECO:0000313" key="5">
    <source>
        <dbReference type="EMBL" id="OHA41606.1"/>
    </source>
</evidence>
<reference evidence="5 6" key="1">
    <citation type="journal article" date="2016" name="Nat. Commun.">
        <title>Thousands of microbial genomes shed light on interconnected biogeochemical processes in an aquifer system.</title>
        <authorList>
            <person name="Anantharaman K."/>
            <person name="Brown C.T."/>
            <person name="Hug L.A."/>
            <person name="Sharon I."/>
            <person name="Castelle C.J."/>
            <person name="Probst A.J."/>
            <person name="Thomas B.C."/>
            <person name="Singh A."/>
            <person name="Wilkins M.J."/>
            <person name="Karaoz U."/>
            <person name="Brodie E.L."/>
            <person name="Williams K.H."/>
            <person name="Hubbard S.S."/>
            <person name="Banfield J.F."/>
        </authorList>
    </citation>
    <scope>NUCLEOTIDE SEQUENCE [LARGE SCALE GENOMIC DNA]</scope>
</reference>
<gene>
    <name evidence="5" type="ORF">A3G52_00675</name>
</gene>
<comment type="caution">
    <text evidence="5">The sequence shown here is derived from an EMBL/GenBank/DDBJ whole genome shotgun (WGS) entry which is preliminary data.</text>
</comment>
<keyword evidence="2" id="KW-0540">Nuclease</keyword>
<proteinExistence type="inferred from homology"/>
<evidence type="ECO:0000256" key="1">
    <source>
        <dbReference type="ARBA" id="ARBA00022649"/>
    </source>
</evidence>
<evidence type="ECO:0000256" key="2">
    <source>
        <dbReference type="ARBA" id="ARBA00022722"/>
    </source>
</evidence>
<evidence type="ECO:0000313" key="6">
    <source>
        <dbReference type="Proteomes" id="UP000177269"/>
    </source>
</evidence>
<dbReference type="InterPro" id="IPR037038">
    <property type="entry name" value="HepT-like_sf"/>
</dbReference>
<keyword evidence="3" id="KW-0378">Hydrolase</keyword>
<keyword evidence="1" id="KW-1277">Toxin-antitoxin system</keyword>
<dbReference type="Proteomes" id="UP000177269">
    <property type="component" value="Unassembled WGS sequence"/>
</dbReference>
<evidence type="ECO:0000256" key="3">
    <source>
        <dbReference type="ARBA" id="ARBA00022801"/>
    </source>
</evidence>
<organism evidence="5 6">
    <name type="scientific">Candidatus Taylorbacteria bacterium RIFCSPLOWO2_12_FULL_43_20</name>
    <dbReference type="NCBI Taxonomy" id="1802332"/>
    <lineage>
        <taxon>Bacteria</taxon>
        <taxon>Candidatus Tayloriibacteriota</taxon>
    </lineage>
</organism>
<dbReference type="Gene3D" id="1.20.120.580">
    <property type="entry name" value="bsu32300-like"/>
    <property type="match status" value="1"/>
</dbReference>
<comment type="similarity">
    <text evidence="4">Belongs to the HepT RNase toxin family.</text>
</comment>
<protein>
    <recommendedName>
        <fullName evidence="7">DUF86 domain-containing protein</fullName>
    </recommendedName>
</protein>
<accession>A0A1G2NZT7</accession>
<evidence type="ECO:0000256" key="4">
    <source>
        <dbReference type="ARBA" id="ARBA00024207"/>
    </source>
</evidence>
<dbReference type="AlphaFoldDB" id="A0A1G2NZT7"/>
<evidence type="ECO:0008006" key="7">
    <source>
        <dbReference type="Google" id="ProtNLM"/>
    </source>
</evidence>
<dbReference type="PANTHER" id="PTHR33397:SF3">
    <property type="entry name" value="MRNA NUCLEASE HEPT"/>
    <property type="match status" value="1"/>
</dbReference>
<sequence length="148" mass="16873">MPEINNNLHAVVAKLELMQEYFSRLDLILSHPEKEIVDDLTLRAAMERNFQLIVDAAIDINTALIQEKKAQPSDDYQGTFVILASTGIIPHELAFAMAPSVGLRNALVHVYEKLDPARVVHDVKRNIGQYREYMGYIFKYVETSDKNK</sequence>
<dbReference type="InterPro" id="IPR008201">
    <property type="entry name" value="HepT-like"/>
</dbReference>